<protein>
    <recommendedName>
        <fullName evidence="6">Lysozyme</fullName>
        <ecNumber evidence="6">3.2.1.17</ecNumber>
    </recommendedName>
</protein>
<comment type="caution">
    <text evidence="8">The sequence shown here is derived from an EMBL/GenBank/DDBJ whole genome shotgun (WGS) entry which is preliminary data.</text>
</comment>
<dbReference type="GO" id="GO:0031640">
    <property type="term" value="P:killing of cells of another organism"/>
    <property type="evidence" value="ECO:0007669"/>
    <property type="project" value="UniProtKB-KW"/>
</dbReference>
<evidence type="ECO:0000313" key="9">
    <source>
        <dbReference type="Proteomes" id="UP000052052"/>
    </source>
</evidence>
<dbReference type="GO" id="GO:0003796">
    <property type="term" value="F:lysozyme activity"/>
    <property type="evidence" value="ECO:0007669"/>
    <property type="project" value="UniProtKB-EC"/>
</dbReference>
<dbReference type="PATRIC" id="fig|344882.3.peg.774"/>
<dbReference type="EC" id="3.2.1.17" evidence="6"/>
<dbReference type="PANTHER" id="PTHR38107">
    <property type="match status" value="1"/>
</dbReference>
<dbReference type="HAMAP" id="MF_04110">
    <property type="entry name" value="ENDOLYSIN_T4"/>
    <property type="match status" value="1"/>
</dbReference>
<name>A0A0R0CI69_9GAMM</name>
<dbReference type="GO" id="GO:0009253">
    <property type="term" value="P:peptidoglycan catabolic process"/>
    <property type="evidence" value="ECO:0007669"/>
    <property type="project" value="InterPro"/>
</dbReference>
<accession>A0A0R0CI69</accession>
<dbReference type="InterPro" id="IPR023346">
    <property type="entry name" value="Lysozyme-like_dom_sf"/>
</dbReference>
<evidence type="ECO:0000256" key="2">
    <source>
        <dbReference type="ARBA" id="ARBA00022529"/>
    </source>
</evidence>
<dbReference type="PANTHER" id="PTHR38107:SF3">
    <property type="entry name" value="LYSOZYME RRRD-RELATED"/>
    <property type="match status" value="1"/>
</dbReference>
<evidence type="ECO:0000256" key="4">
    <source>
        <dbReference type="ARBA" id="ARBA00022801"/>
    </source>
</evidence>
<evidence type="ECO:0000313" key="8">
    <source>
        <dbReference type="EMBL" id="KRG69131.1"/>
    </source>
</evidence>
<proteinExistence type="inferred from homology"/>
<dbReference type="STRING" id="344882.ABB29_12030"/>
<dbReference type="InterPro" id="IPR002196">
    <property type="entry name" value="Glyco_hydro_24"/>
</dbReference>
<gene>
    <name evidence="8" type="ORF">ABB29_12030</name>
</gene>
<dbReference type="AlphaFoldDB" id="A0A0R0CI69"/>
<dbReference type="GO" id="GO:0042742">
    <property type="term" value="P:defense response to bacterium"/>
    <property type="evidence" value="ECO:0007669"/>
    <property type="project" value="UniProtKB-KW"/>
</dbReference>
<dbReference type="InterPro" id="IPR034690">
    <property type="entry name" value="Endolysin_T4_type"/>
</dbReference>
<comment type="catalytic activity">
    <reaction evidence="1 6">
        <text>Hydrolysis of (1-&gt;4)-beta-linkages between N-acetylmuramic acid and N-acetyl-D-glucosamine residues in a peptidoglycan and between N-acetyl-D-glucosamine residues in chitodextrins.</text>
        <dbReference type="EC" id="3.2.1.17"/>
    </reaction>
</comment>
<sequence length="160" mass="17431">MEVKAVKSTKPVIGLSAAAVLAAAVAIIAPWEGTRYTPYQDVVGVWTVCEGITGDAVVQGKTYTRAECDSLLAREVTNTYTGLQICIGQPLALNQWAALISWAYNVGVHAACNSTLVRQLNAGYPPSQWCRQLLRWSYAGGRQVKGLVRRRQAEYAQCIE</sequence>
<dbReference type="InterPro" id="IPR051018">
    <property type="entry name" value="Bacteriophage_GH24"/>
</dbReference>
<keyword evidence="9" id="KW-1185">Reference proteome</keyword>
<reference evidence="8 9" key="1">
    <citation type="submission" date="2015-05" db="EMBL/GenBank/DDBJ databases">
        <title>Genome sequencing and analysis of members of genus Stenotrophomonas.</title>
        <authorList>
            <person name="Patil P.P."/>
            <person name="Midha S."/>
            <person name="Patil P.B."/>
        </authorList>
    </citation>
    <scope>NUCLEOTIDE SEQUENCE [LARGE SCALE GENOMIC DNA]</scope>
    <source>
        <strain evidence="8 9">DSM 21858</strain>
    </source>
</reference>
<keyword evidence="2 6" id="KW-0929">Antimicrobial</keyword>
<keyword evidence="7" id="KW-1133">Transmembrane helix</keyword>
<dbReference type="Gene3D" id="1.10.530.40">
    <property type="match status" value="1"/>
</dbReference>
<dbReference type="CDD" id="cd16900">
    <property type="entry name" value="endolysin_R21-like"/>
    <property type="match status" value="1"/>
</dbReference>
<dbReference type="Proteomes" id="UP000052052">
    <property type="component" value="Unassembled WGS sequence"/>
</dbReference>
<dbReference type="SUPFAM" id="SSF53955">
    <property type="entry name" value="Lysozyme-like"/>
    <property type="match status" value="1"/>
</dbReference>
<keyword evidence="4 6" id="KW-0378">Hydrolase</keyword>
<organism evidence="8 9">
    <name type="scientific">Pseudoxanthomonas dokdonensis</name>
    <dbReference type="NCBI Taxonomy" id="344882"/>
    <lineage>
        <taxon>Bacteria</taxon>
        <taxon>Pseudomonadati</taxon>
        <taxon>Pseudomonadota</taxon>
        <taxon>Gammaproteobacteria</taxon>
        <taxon>Lysobacterales</taxon>
        <taxon>Lysobacteraceae</taxon>
        <taxon>Pseudoxanthomonas</taxon>
    </lineage>
</organism>
<dbReference type="Pfam" id="PF00959">
    <property type="entry name" value="Phage_lysozyme"/>
    <property type="match status" value="1"/>
</dbReference>
<evidence type="ECO:0000256" key="1">
    <source>
        <dbReference type="ARBA" id="ARBA00000632"/>
    </source>
</evidence>
<dbReference type="OrthoDB" id="8141296at2"/>
<keyword evidence="7" id="KW-0812">Transmembrane</keyword>
<dbReference type="InterPro" id="IPR023347">
    <property type="entry name" value="Lysozyme_dom_sf"/>
</dbReference>
<keyword evidence="5 6" id="KW-0326">Glycosidase</keyword>
<feature type="transmembrane region" description="Helical" evidence="7">
    <location>
        <begin position="12"/>
        <end position="31"/>
    </location>
</feature>
<evidence type="ECO:0000256" key="5">
    <source>
        <dbReference type="ARBA" id="ARBA00023295"/>
    </source>
</evidence>
<keyword evidence="3 6" id="KW-0081">Bacteriolytic enzyme</keyword>
<comment type="similarity">
    <text evidence="6">Belongs to the glycosyl hydrolase 24 family.</text>
</comment>
<evidence type="ECO:0000256" key="3">
    <source>
        <dbReference type="ARBA" id="ARBA00022638"/>
    </source>
</evidence>
<evidence type="ECO:0000256" key="6">
    <source>
        <dbReference type="RuleBase" id="RU003788"/>
    </source>
</evidence>
<evidence type="ECO:0000256" key="7">
    <source>
        <dbReference type="SAM" id="Phobius"/>
    </source>
</evidence>
<keyword evidence="7" id="KW-0472">Membrane</keyword>
<dbReference type="GO" id="GO:0016998">
    <property type="term" value="P:cell wall macromolecule catabolic process"/>
    <property type="evidence" value="ECO:0007669"/>
    <property type="project" value="InterPro"/>
</dbReference>
<dbReference type="EMBL" id="LDJL01000011">
    <property type="protein sequence ID" value="KRG69131.1"/>
    <property type="molecule type" value="Genomic_DNA"/>
</dbReference>